<dbReference type="GeneTree" id="ENSGT00940000155312"/>
<evidence type="ECO:0000259" key="2">
    <source>
        <dbReference type="PROSITE" id="PS50238"/>
    </source>
</evidence>
<dbReference type="PANTHER" id="PTHR15670">
    <property type="entry name" value="RHO GTPASE ACTIVATING PROTEIN 11A"/>
    <property type="match status" value="1"/>
</dbReference>
<sequence>MPGLSEDRVRLLAIVHALKAIGIRVKNWKNFLNGDAASGETLNQEVQVFAFGRDLQLIPQRHLTELDGTVPLFLVEACEYLSQHLHTEGLFRKTGSVGRIRALKADVEQGVQIFSPPCVASLQPCDVTSLLKQFLRELPNPLIPPELQGPLCQAQTFEPRHEQQDRRHRATLLLTALLPPAHARTLRYFCSFLSQVAQRCAENRMEVGNLAVVMAPNLLQCPAQPSKLTVHTERELDHQAAVVKALILHADRIGVVPSFVLDTLGAVERNESSSPADGATFSKITGLGVYRSLRRQRRKSVGEIFVDALSKLKPGRTHTGPSPLSKSHTPSSKSPTPQSPSAVKRKASEETVLEVDGSAKKRYNPFREAACSSVQCCSALLPEEFGFDHVGLFFVSMSFSGEPNVVCSLRPPVPEGSVHRRKRSLRFFSMSSSSNSSMVSPEYCWLLKAFPSRLGSPFFLAVIIGSEVDDDPDLLNCSFAEKPDDVLPPESAETLRDLQGSEEPCDDQWVLLHNASSEVVVDYEVLQTGNQCEPREVAGSSGPRHPVQMNGKNIQPNLETQQRLSRSRRGSRPRRSISMPEVSLEHCADDVQLHSEAGSQEAAFANSGWAASVSAAVSAAGGKQAKGEEKEGCEPELGPAMLDEGKKDKTANPELGLKRRQQRLSVVERLRGFGALAVLLRTPRPPPQLGPVRATVRLRRQGARRFSRSFSQEEVPELLAEPSSHRPEQTKQAFVELSDTRADPFAESTDEGFQDAAACVVHGLETPALHSPPDQSPTPEDQTLIGSETLEEEQHIQVGGPELLTDPQSACVHAPLVQSPQSEFDLHEVLEQQCHIANQETCSKVLSWSPGDSKFYMQHDVFTPSDQQMEPPNFFCLFLKEKKTLEPNNQAIE</sequence>
<gene>
    <name evidence="3" type="primary">zgc:153345</name>
</gene>
<feature type="compositionally biased region" description="Low complexity" evidence="1">
    <location>
        <begin position="321"/>
        <end position="341"/>
    </location>
</feature>
<dbReference type="GO" id="GO:0005096">
    <property type="term" value="F:GTPase activator activity"/>
    <property type="evidence" value="ECO:0007669"/>
    <property type="project" value="TreeGrafter"/>
</dbReference>
<dbReference type="Ensembl" id="ENSEEET00000018233.2">
    <property type="protein sequence ID" value="ENSEEEP00000018033.2"/>
    <property type="gene ID" value="ENSEEEG00000008880.2"/>
</dbReference>
<dbReference type="SUPFAM" id="SSF48350">
    <property type="entry name" value="GTPase activation domain, GAP"/>
    <property type="match status" value="1"/>
</dbReference>
<feature type="compositionally biased region" description="Basic residues" evidence="1">
    <location>
        <begin position="565"/>
        <end position="575"/>
    </location>
</feature>
<feature type="region of interest" description="Disordered" evidence="1">
    <location>
        <begin position="705"/>
        <end position="729"/>
    </location>
</feature>
<reference evidence="3" key="3">
    <citation type="submission" date="2020-05" db="EMBL/GenBank/DDBJ databases">
        <title>Electrophorus electricus (electric eel) genome, fEleEle1, primary haplotype.</title>
        <authorList>
            <person name="Myers G."/>
            <person name="Meyer A."/>
            <person name="Fedrigo O."/>
            <person name="Formenti G."/>
            <person name="Rhie A."/>
            <person name="Tracey A."/>
            <person name="Sims Y."/>
            <person name="Jarvis E.D."/>
        </authorList>
    </citation>
    <scope>NUCLEOTIDE SEQUENCE [LARGE SCALE GENOMIC DNA]</scope>
</reference>
<feature type="domain" description="Rho-GAP" evidence="2">
    <location>
        <begin position="61"/>
        <end position="254"/>
    </location>
</feature>
<dbReference type="GO" id="GO:0007165">
    <property type="term" value="P:signal transduction"/>
    <property type="evidence" value="ECO:0007669"/>
    <property type="project" value="InterPro"/>
</dbReference>
<dbReference type="Proteomes" id="UP000314983">
    <property type="component" value="Chromosome 17"/>
</dbReference>
<feature type="region of interest" description="Disordered" evidence="1">
    <location>
        <begin position="622"/>
        <end position="656"/>
    </location>
</feature>
<keyword evidence="4" id="KW-1185">Reference proteome</keyword>
<protein>
    <recommendedName>
        <fullName evidence="2">Rho-GAP domain-containing protein</fullName>
    </recommendedName>
</protein>
<feature type="compositionally biased region" description="Polar residues" evidence="1">
    <location>
        <begin position="550"/>
        <end position="562"/>
    </location>
</feature>
<reference evidence="4" key="2">
    <citation type="journal article" date="2017" name="Sci. Adv.">
        <title>A tail of two voltages: Proteomic comparison of the three electric organs of the electric eel.</title>
        <authorList>
            <person name="Traeger L.L."/>
            <person name="Sabat G."/>
            <person name="Barrett-Wilt G.A."/>
            <person name="Wells G.B."/>
            <person name="Sussman M.R."/>
        </authorList>
    </citation>
    <scope>NUCLEOTIDE SEQUENCE [LARGE SCALE GENOMIC DNA]</scope>
</reference>
<reference evidence="4" key="1">
    <citation type="journal article" date="2014" name="Science">
        <title>Nonhuman genetics. Genomic basis for the convergent evolution of electric organs.</title>
        <authorList>
            <person name="Gallant J.R."/>
            <person name="Traeger L.L."/>
            <person name="Volkening J.D."/>
            <person name="Moffett H."/>
            <person name="Chen P.H."/>
            <person name="Novina C.D."/>
            <person name="Phillips G.N.Jr."/>
            <person name="Anand R."/>
            <person name="Wells G.B."/>
            <person name="Pinch M."/>
            <person name="Guth R."/>
            <person name="Unguez G.A."/>
            <person name="Albert J.S."/>
            <person name="Zakon H.H."/>
            <person name="Samanta M.P."/>
            <person name="Sussman M.R."/>
        </authorList>
    </citation>
    <scope>NUCLEOTIDE SEQUENCE [LARGE SCALE GENOMIC DNA]</scope>
</reference>
<accession>A0A4W4F2C4</accession>
<dbReference type="InterPro" id="IPR042869">
    <property type="entry name" value="ARHGAP11A/B"/>
</dbReference>
<evidence type="ECO:0000313" key="3">
    <source>
        <dbReference type="Ensembl" id="ENSEEEP00000018033.2"/>
    </source>
</evidence>
<dbReference type="Pfam" id="PF00620">
    <property type="entry name" value="RhoGAP"/>
    <property type="match status" value="1"/>
</dbReference>
<name>A0A4W4F2C4_ELEEL</name>
<reference evidence="3" key="4">
    <citation type="submission" date="2025-08" db="UniProtKB">
        <authorList>
            <consortium name="Ensembl"/>
        </authorList>
    </citation>
    <scope>IDENTIFICATION</scope>
</reference>
<organism evidence="3 4">
    <name type="scientific">Electrophorus electricus</name>
    <name type="common">Electric eel</name>
    <name type="synonym">Gymnotus electricus</name>
    <dbReference type="NCBI Taxonomy" id="8005"/>
    <lineage>
        <taxon>Eukaryota</taxon>
        <taxon>Metazoa</taxon>
        <taxon>Chordata</taxon>
        <taxon>Craniata</taxon>
        <taxon>Vertebrata</taxon>
        <taxon>Euteleostomi</taxon>
        <taxon>Actinopterygii</taxon>
        <taxon>Neopterygii</taxon>
        <taxon>Teleostei</taxon>
        <taxon>Ostariophysi</taxon>
        <taxon>Gymnotiformes</taxon>
        <taxon>Gymnotoidei</taxon>
        <taxon>Gymnotidae</taxon>
        <taxon>Electrophorus</taxon>
    </lineage>
</organism>
<dbReference type="PANTHER" id="PTHR15670:SF4">
    <property type="entry name" value="RHO GTPASE-ACTIVATING PROTEIN 11A"/>
    <property type="match status" value="1"/>
</dbReference>
<feature type="region of interest" description="Disordered" evidence="1">
    <location>
        <begin position="312"/>
        <end position="351"/>
    </location>
</feature>
<proteinExistence type="predicted"/>
<dbReference type="STRING" id="8005.ENSEEEP00000018033"/>
<dbReference type="AlphaFoldDB" id="A0A4W4F2C4"/>
<evidence type="ECO:0000313" key="4">
    <source>
        <dbReference type="Proteomes" id="UP000314983"/>
    </source>
</evidence>
<reference evidence="3" key="5">
    <citation type="submission" date="2025-09" db="UniProtKB">
        <authorList>
            <consortium name="Ensembl"/>
        </authorList>
    </citation>
    <scope>IDENTIFICATION</scope>
</reference>
<dbReference type="InterPro" id="IPR008936">
    <property type="entry name" value="Rho_GTPase_activation_prot"/>
</dbReference>
<dbReference type="Gene3D" id="1.10.555.10">
    <property type="entry name" value="Rho GTPase activation protein"/>
    <property type="match status" value="1"/>
</dbReference>
<evidence type="ECO:0000256" key="1">
    <source>
        <dbReference type="SAM" id="MobiDB-lite"/>
    </source>
</evidence>
<dbReference type="PROSITE" id="PS50238">
    <property type="entry name" value="RHOGAP"/>
    <property type="match status" value="1"/>
</dbReference>
<dbReference type="SMART" id="SM00324">
    <property type="entry name" value="RhoGAP"/>
    <property type="match status" value="1"/>
</dbReference>
<feature type="region of interest" description="Disordered" evidence="1">
    <location>
        <begin position="533"/>
        <end position="581"/>
    </location>
</feature>
<dbReference type="InterPro" id="IPR000198">
    <property type="entry name" value="RhoGAP_dom"/>
</dbReference>